<dbReference type="EMBL" id="MT309882">
    <property type="protein sequence ID" value="QJB18677.1"/>
    <property type="molecule type" value="Genomic_DNA"/>
</dbReference>
<name>A0A858NMM2_9VIRU</name>
<evidence type="ECO:0000256" key="1">
    <source>
        <dbReference type="SAM" id="MobiDB-lite"/>
    </source>
</evidence>
<feature type="region of interest" description="Disordered" evidence="1">
    <location>
        <begin position="1"/>
        <end position="42"/>
    </location>
</feature>
<proteinExistence type="predicted"/>
<accession>A0A858NMM2</accession>
<sequence>MSSRRYAAKRRSTGRRTTRKSRARPTRRTTRKRTYRKKPAMSRKRILNVTSRKKKNTMLTMSNTTSTGTSTAVARQALRIAATTGGKLLWCPTNMDLTLSGTIGSVSEDATRTSTLCYMKGLAENIRIQTSSGLPWFWRRICFTSRDIDFQRLATADTPIQLVDPFIETSNGFQRLAFNQLINAMPGTVAAQENVIFKGTVNLDWDDAIIAPLDTGKISVKYDKTYRFTSGNANGQVKELKLWHGMNKNLLYADDESGGTKVTTYGSVTGNQGMGNYYVYDIIQAGTGATAGDLMEVRFNSTMYWHER</sequence>
<organism evidence="2">
    <name type="scientific">Genomoviridae sp</name>
    <dbReference type="NCBI Taxonomy" id="2202565"/>
    <lineage>
        <taxon>Viruses</taxon>
        <taxon>Monodnaviria</taxon>
        <taxon>Shotokuvirae</taxon>
        <taxon>Cressdnaviricota</taxon>
        <taxon>Repensiviricetes</taxon>
        <taxon>Geplafuvirales</taxon>
        <taxon>Genomoviridae</taxon>
    </lineage>
</organism>
<evidence type="ECO:0000313" key="2">
    <source>
        <dbReference type="EMBL" id="QJB18677.1"/>
    </source>
</evidence>
<protein>
    <submittedName>
        <fullName evidence="2">Capsid protein</fullName>
    </submittedName>
</protein>
<reference evidence="2" key="1">
    <citation type="submission" date="2020-04" db="EMBL/GenBank/DDBJ databases">
        <title>Genomes of microviruses in a sewage oxidation pond.</title>
        <authorList>
            <person name="Schreck J."/>
            <person name="Kraberger S."/>
            <person name="Scotch M."/>
            <person name="Halden R.U."/>
            <person name="Varsani A."/>
        </authorList>
    </citation>
    <scope>NUCLEOTIDE SEQUENCE</scope>
    <source>
        <strain evidence="2">6433_287</strain>
    </source>
</reference>